<name>A0ABV8FPB2_9ACTN</name>
<organism evidence="2 3">
    <name type="scientific">Nocardiopsis sediminis</name>
    <dbReference type="NCBI Taxonomy" id="1778267"/>
    <lineage>
        <taxon>Bacteria</taxon>
        <taxon>Bacillati</taxon>
        <taxon>Actinomycetota</taxon>
        <taxon>Actinomycetes</taxon>
        <taxon>Streptosporangiales</taxon>
        <taxon>Nocardiopsidaceae</taxon>
        <taxon>Nocardiopsis</taxon>
    </lineage>
</organism>
<comment type="caution">
    <text evidence="2">The sequence shown here is derived from an EMBL/GenBank/DDBJ whole genome shotgun (WGS) entry which is preliminary data.</text>
</comment>
<evidence type="ECO:0000313" key="3">
    <source>
        <dbReference type="Proteomes" id="UP001595847"/>
    </source>
</evidence>
<dbReference type="Pfam" id="PF04149">
    <property type="entry name" value="DUF397"/>
    <property type="match status" value="1"/>
</dbReference>
<protein>
    <submittedName>
        <fullName evidence="2">DUF397 domain-containing protein</fullName>
    </submittedName>
</protein>
<dbReference type="RefSeq" id="WP_378535349.1">
    <property type="nucleotide sequence ID" value="NZ_JBHSBH010000012.1"/>
</dbReference>
<proteinExistence type="predicted"/>
<gene>
    <name evidence="2" type="ORF">ACFOVU_18555</name>
</gene>
<accession>A0ABV8FPB2</accession>
<feature type="domain" description="DUF397" evidence="1">
    <location>
        <begin position="5"/>
        <end position="56"/>
    </location>
</feature>
<reference evidence="3" key="1">
    <citation type="journal article" date="2019" name="Int. J. Syst. Evol. Microbiol.">
        <title>The Global Catalogue of Microorganisms (GCM) 10K type strain sequencing project: providing services to taxonomists for standard genome sequencing and annotation.</title>
        <authorList>
            <consortium name="The Broad Institute Genomics Platform"/>
            <consortium name="The Broad Institute Genome Sequencing Center for Infectious Disease"/>
            <person name="Wu L."/>
            <person name="Ma J."/>
        </authorList>
    </citation>
    <scope>NUCLEOTIDE SEQUENCE [LARGE SCALE GENOMIC DNA]</scope>
    <source>
        <strain evidence="3">TBRC 1826</strain>
    </source>
</reference>
<dbReference type="Proteomes" id="UP001595847">
    <property type="component" value="Unassembled WGS sequence"/>
</dbReference>
<evidence type="ECO:0000313" key="2">
    <source>
        <dbReference type="EMBL" id="MFC3997942.1"/>
    </source>
</evidence>
<keyword evidence="3" id="KW-1185">Reference proteome</keyword>
<dbReference type="InterPro" id="IPR007278">
    <property type="entry name" value="DUF397"/>
</dbReference>
<sequence length="59" mass="6572">MLNEEWVKSSRSNAGGDCIEARLDGGARVPVRDSQNRERHLLTIPALEWRALLADIDAV</sequence>
<dbReference type="EMBL" id="JBHSBH010000012">
    <property type="protein sequence ID" value="MFC3997942.1"/>
    <property type="molecule type" value="Genomic_DNA"/>
</dbReference>
<evidence type="ECO:0000259" key="1">
    <source>
        <dbReference type="Pfam" id="PF04149"/>
    </source>
</evidence>